<feature type="transmembrane region" description="Helical" evidence="8">
    <location>
        <begin position="75"/>
        <end position="94"/>
    </location>
</feature>
<feature type="transmembrane region" description="Helical" evidence="8">
    <location>
        <begin position="45"/>
        <end position="69"/>
    </location>
</feature>
<evidence type="ECO:0000256" key="7">
    <source>
        <dbReference type="RuleBase" id="RU362091"/>
    </source>
</evidence>
<evidence type="ECO:0000256" key="8">
    <source>
        <dbReference type="SAM" id="Phobius"/>
    </source>
</evidence>
<evidence type="ECO:0000256" key="1">
    <source>
        <dbReference type="ARBA" id="ARBA00004141"/>
    </source>
</evidence>
<evidence type="ECO:0000256" key="5">
    <source>
        <dbReference type="ARBA" id="ARBA00022989"/>
    </source>
</evidence>
<dbReference type="EMBL" id="WHPC01000001">
    <property type="protein sequence ID" value="MPV35485.1"/>
    <property type="molecule type" value="Genomic_DNA"/>
</dbReference>
<dbReference type="InterPro" id="IPR038377">
    <property type="entry name" value="Na/Glc_symporter_sf"/>
</dbReference>
<comment type="subcellular location">
    <subcellularLocation>
        <location evidence="1">Membrane</location>
        <topology evidence="1">Multi-pass membrane protein</topology>
    </subcellularLocation>
</comment>
<dbReference type="GO" id="GO:0022857">
    <property type="term" value="F:transmembrane transporter activity"/>
    <property type="evidence" value="ECO:0007669"/>
    <property type="project" value="InterPro"/>
</dbReference>
<dbReference type="AlphaFoldDB" id="A0A6N7EFL4"/>
<organism evidence="9 10">
    <name type="scientific">Georgenia subflava</name>
    <dbReference type="NCBI Taxonomy" id="1622177"/>
    <lineage>
        <taxon>Bacteria</taxon>
        <taxon>Bacillati</taxon>
        <taxon>Actinomycetota</taxon>
        <taxon>Actinomycetes</taxon>
        <taxon>Micrococcales</taxon>
        <taxon>Bogoriellaceae</taxon>
        <taxon>Georgenia</taxon>
    </lineage>
</organism>
<evidence type="ECO:0000313" key="9">
    <source>
        <dbReference type="EMBL" id="MPV35485.1"/>
    </source>
</evidence>
<evidence type="ECO:0000256" key="2">
    <source>
        <dbReference type="ARBA" id="ARBA00006434"/>
    </source>
</evidence>
<sequence length="470" mass="49324">MSFPAIVLGVTGIYIAATIVISLAVRRHSQDAESFTTGGRAFPAVLIGILMASEFIGTSASLGTAQGAYEYGISAAWNLVALGVGFVLFSFFLANRYKKLGHNTISAVLKHGYGERVRLATSVIMIAALATVAVAVFAGGSAVFTSLLGIDKTTATVVTGLLALVYVAVGGMRSVVYTNFLHAAIMLVGIALAALLPMQRIGGFSALQDALPATFFDPVGVGLGQIGAWLVAGAGATFATQYIVQAITSVSDERRARRSSVYSALLLVPYGIFAAIAGMCARVLFPEIDSLQALPELVVNMNAVTAGIVISGLAAALFGTISAITLAISTLLLKDFYRPYFNKDENPRKDVRFIRLATVVVGILPMFLALYASDVLAVTFLGKALRSTLAVLVLLMFYAPRFGTRSGALVSIIGSLVATVGWFLAGDPLGIDNAYIAIMVPIVVMTVSNLTRRAGAHRDDVPDLEKAGVR</sequence>
<evidence type="ECO:0000313" key="10">
    <source>
        <dbReference type="Proteomes" id="UP000437709"/>
    </source>
</evidence>
<protein>
    <submittedName>
        <fullName evidence="9">Sodium:solute symporter family protein</fullName>
    </submittedName>
</protein>
<keyword evidence="5 8" id="KW-1133">Transmembrane helix</keyword>
<feature type="transmembrane region" description="Helical" evidence="8">
    <location>
        <begin position="226"/>
        <end position="244"/>
    </location>
</feature>
<feature type="transmembrane region" description="Helical" evidence="8">
    <location>
        <begin position="264"/>
        <end position="285"/>
    </location>
</feature>
<comment type="similarity">
    <text evidence="2 7">Belongs to the sodium:solute symporter (SSF) (TC 2.A.21) family.</text>
</comment>
<keyword evidence="10" id="KW-1185">Reference proteome</keyword>
<feature type="transmembrane region" description="Helical" evidence="8">
    <location>
        <begin position="150"/>
        <end position="169"/>
    </location>
</feature>
<keyword evidence="3" id="KW-0813">Transport</keyword>
<proteinExistence type="inferred from homology"/>
<comment type="caution">
    <text evidence="9">The sequence shown here is derived from an EMBL/GenBank/DDBJ whole genome shotgun (WGS) entry which is preliminary data.</text>
</comment>
<dbReference type="PANTHER" id="PTHR48086:SF7">
    <property type="entry name" value="SODIUM-SOLUTE SYMPORTER-RELATED"/>
    <property type="match status" value="1"/>
</dbReference>
<feature type="transmembrane region" description="Helical" evidence="8">
    <location>
        <begin position="353"/>
        <end position="372"/>
    </location>
</feature>
<dbReference type="Proteomes" id="UP000437709">
    <property type="component" value="Unassembled WGS sequence"/>
</dbReference>
<dbReference type="Pfam" id="PF00474">
    <property type="entry name" value="SSF"/>
    <property type="match status" value="1"/>
</dbReference>
<evidence type="ECO:0000256" key="3">
    <source>
        <dbReference type="ARBA" id="ARBA00022448"/>
    </source>
</evidence>
<dbReference type="PROSITE" id="PS50283">
    <property type="entry name" value="NA_SOLUT_SYMP_3"/>
    <property type="match status" value="1"/>
</dbReference>
<feature type="transmembrane region" description="Helical" evidence="8">
    <location>
        <begin position="305"/>
        <end position="333"/>
    </location>
</feature>
<dbReference type="CDD" id="cd10322">
    <property type="entry name" value="SLC5sbd"/>
    <property type="match status" value="1"/>
</dbReference>
<feature type="transmembrane region" description="Helical" evidence="8">
    <location>
        <begin position="406"/>
        <end position="425"/>
    </location>
</feature>
<name>A0A6N7EFL4_9MICO</name>
<feature type="transmembrane region" description="Helical" evidence="8">
    <location>
        <begin position="119"/>
        <end position="144"/>
    </location>
</feature>
<dbReference type="PANTHER" id="PTHR48086">
    <property type="entry name" value="SODIUM/PROLINE SYMPORTER-RELATED"/>
    <property type="match status" value="1"/>
</dbReference>
<keyword evidence="6 8" id="KW-0472">Membrane</keyword>
<accession>A0A6N7EFL4</accession>
<dbReference type="GO" id="GO:0005886">
    <property type="term" value="C:plasma membrane"/>
    <property type="evidence" value="ECO:0007669"/>
    <property type="project" value="TreeGrafter"/>
</dbReference>
<dbReference type="Gene3D" id="1.20.1730.10">
    <property type="entry name" value="Sodium/glucose cotransporter"/>
    <property type="match status" value="1"/>
</dbReference>
<dbReference type="InterPro" id="IPR001734">
    <property type="entry name" value="Na/solute_symporter"/>
</dbReference>
<evidence type="ECO:0000256" key="4">
    <source>
        <dbReference type="ARBA" id="ARBA00022692"/>
    </source>
</evidence>
<feature type="transmembrane region" description="Helical" evidence="8">
    <location>
        <begin position="6"/>
        <end position="25"/>
    </location>
</feature>
<dbReference type="RefSeq" id="WP_152193392.1">
    <property type="nucleotide sequence ID" value="NZ_VUKD01000001.1"/>
</dbReference>
<feature type="transmembrane region" description="Helical" evidence="8">
    <location>
        <begin position="431"/>
        <end position="450"/>
    </location>
</feature>
<dbReference type="InterPro" id="IPR050277">
    <property type="entry name" value="Sodium:Solute_Symporter"/>
</dbReference>
<gene>
    <name evidence="9" type="ORF">GB881_00225</name>
</gene>
<dbReference type="OrthoDB" id="9789704at2"/>
<feature type="transmembrane region" description="Helical" evidence="8">
    <location>
        <begin position="176"/>
        <end position="196"/>
    </location>
</feature>
<reference evidence="9 10" key="1">
    <citation type="submission" date="2019-10" db="EMBL/GenBank/DDBJ databases">
        <title>Georgenia wutianyii sp. nov. and Georgenia yuyongxinii sp. nov. isolated from plateau pika (Ochotona curzoniae) in the Qinghai-Tibet plateau of China.</title>
        <authorList>
            <person name="Tian Z."/>
        </authorList>
    </citation>
    <scope>NUCLEOTIDE SEQUENCE [LARGE SCALE GENOMIC DNA]</scope>
    <source>
        <strain evidence="9 10">JCM 19765</strain>
    </source>
</reference>
<evidence type="ECO:0000256" key="6">
    <source>
        <dbReference type="ARBA" id="ARBA00023136"/>
    </source>
</evidence>
<keyword evidence="4 8" id="KW-0812">Transmembrane</keyword>
<feature type="transmembrane region" description="Helical" evidence="8">
    <location>
        <begin position="378"/>
        <end position="399"/>
    </location>
</feature>